<name>A0A2T7PLQ7_POMCA</name>
<organism evidence="3 4">
    <name type="scientific">Pomacea canaliculata</name>
    <name type="common">Golden apple snail</name>
    <dbReference type="NCBI Taxonomy" id="400727"/>
    <lineage>
        <taxon>Eukaryota</taxon>
        <taxon>Metazoa</taxon>
        <taxon>Spiralia</taxon>
        <taxon>Lophotrochozoa</taxon>
        <taxon>Mollusca</taxon>
        <taxon>Gastropoda</taxon>
        <taxon>Caenogastropoda</taxon>
        <taxon>Architaenioglossa</taxon>
        <taxon>Ampullarioidea</taxon>
        <taxon>Ampullariidae</taxon>
        <taxon>Pomacea</taxon>
    </lineage>
</organism>
<dbReference type="InterPro" id="IPR033699">
    <property type="entry name" value="POLO_box_Plk4_1"/>
</dbReference>
<sequence length="340" mass="37945">MKRTKRRLLLLVVRDTANKPTEPLNTRRLRPIRQKTKNGVVNIMDNGDVCLEFVKNKGKEQRVVEVFLVSSDGQQVTVFHPGDRGKGVAVSDCPPLPLSACKTFIFESLPAKYFKKYQYAVRFVGLVRSKTPKVTVYTEMAKCMLMENSHPADFEAAFYEGTKVLVSQRGICIEKAGTSFFLNSVKSSLHLSQDVQGLLDYVEKCRQQCMQLEAVISSVQSNDLLKDQLFPVVVGRQPDVHSDGESSKESLVSGKVGTLYMTTRNSLHDNHLLKTNSAKSPATNGTFTMVTEVILPVFMESTGLAVELHFGKIVDKFYDWTWLGFSVTPLCANDSSKGMK</sequence>
<dbReference type="Gene3D" id="3.30.1120.120">
    <property type="match status" value="1"/>
</dbReference>
<dbReference type="InterPro" id="IPR047108">
    <property type="entry name" value="Plk4-like_POLO_box_2_sf"/>
</dbReference>
<dbReference type="EMBL" id="PZQS01000003">
    <property type="protein sequence ID" value="PVD34361.1"/>
    <property type="molecule type" value="Genomic_DNA"/>
</dbReference>
<feature type="domain" description="Cryptic POLO box 1 (CPB1)" evidence="1">
    <location>
        <begin position="16"/>
        <end position="130"/>
    </location>
</feature>
<dbReference type="CDD" id="cd13114">
    <property type="entry name" value="POLO_box_Plk4_1"/>
    <property type="match status" value="1"/>
</dbReference>
<gene>
    <name evidence="3" type="ORF">C0Q70_05632</name>
</gene>
<dbReference type="PROSITE" id="PS51984">
    <property type="entry name" value="CPB1"/>
    <property type="match status" value="1"/>
</dbReference>
<dbReference type="AlphaFoldDB" id="A0A2T7PLQ7"/>
<reference evidence="3 4" key="1">
    <citation type="submission" date="2018-04" db="EMBL/GenBank/DDBJ databases">
        <title>The genome of golden apple snail Pomacea canaliculata provides insight into stress tolerance and invasive adaptation.</title>
        <authorList>
            <person name="Liu C."/>
            <person name="Liu B."/>
            <person name="Ren Y."/>
            <person name="Zhang Y."/>
            <person name="Wang H."/>
            <person name="Li S."/>
            <person name="Jiang F."/>
            <person name="Yin L."/>
            <person name="Zhang G."/>
            <person name="Qian W."/>
            <person name="Fan W."/>
        </authorList>
    </citation>
    <scope>NUCLEOTIDE SEQUENCE [LARGE SCALE GENOMIC DNA]</scope>
    <source>
        <strain evidence="3">SZHN2017</strain>
        <tissue evidence="3">Muscle</tissue>
    </source>
</reference>
<evidence type="ECO:0000313" key="3">
    <source>
        <dbReference type="EMBL" id="PVD34361.1"/>
    </source>
</evidence>
<dbReference type="PROSITE" id="PS51985">
    <property type="entry name" value="CPB2"/>
    <property type="match status" value="1"/>
</dbReference>
<dbReference type="Proteomes" id="UP000245119">
    <property type="component" value="Linkage Group LG3"/>
</dbReference>
<feature type="domain" description="Cryptic POLO box 2 (CPB2)" evidence="2">
    <location>
        <begin position="131"/>
        <end position="244"/>
    </location>
</feature>
<evidence type="ECO:0000259" key="2">
    <source>
        <dbReference type="PROSITE" id="PS51985"/>
    </source>
</evidence>
<protein>
    <submittedName>
        <fullName evidence="3">Uncharacterized protein</fullName>
    </submittedName>
</protein>
<proteinExistence type="predicted"/>
<keyword evidence="4" id="KW-1185">Reference proteome</keyword>
<accession>A0A2T7PLQ7</accession>
<dbReference type="Gene3D" id="3.30.1120.130">
    <property type="match status" value="1"/>
</dbReference>
<dbReference type="InterPro" id="IPR033698">
    <property type="entry name" value="POLO_box_Plk4_2"/>
</dbReference>
<evidence type="ECO:0000259" key="1">
    <source>
        <dbReference type="PROSITE" id="PS51984"/>
    </source>
</evidence>
<dbReference type="Pfam" id="PF18409">
    <property type="entry name" value="Plk4_PB2"/>
    <property type="match status" value="1"/>
</dbReference>
<dbReference type="OrthoDB" id="10004143at2759"/>
<dbReference type="InterPro" id="IPR046437">
    <property type="entry name" value="Ser_Thr-PK_POLO_box_1_sf"/>
</dbReference>
<evidence type="ECO:0000313" key="4">
    <source>
        <dbReference type="Proteomes" id="UP000245119"/>
    </source>
</evidence>
<dbReference type="STRING" id="400727.A0A2T7PLQ7"/>
<comment type="caution">
    <text evidence="3">The sequence shown here is derived from an EMBL/GenBank/DDBJ whole genome shotgun (WGS) entry which is preliminary data.</text>
</comment>
<dbReference type="Pfam" id="PF18190">
    <property type="entry name" value="Plk4_PB1"/>
    <property type="match status" value="1"/>
</dbReference>